<dbReference type="Pfam" id="PF11020">
    <property type="entry name" value="DUF2610"/>
    <property type="match status" value="1"/>
</dbReference>
<comment type="caution">
    <text evidence="1">The sequence shown here is derived from an EMBL/GenBank/DDBJ whole genome shotgun (WGS) entry which is preliminary data.</text>
</comment>
<dbReference type="Proteomes" id="UP000729701">
    <property type="component" value="Unassembled WGS sequence"/>
</dbReference>
<accession>A0A951QPZ2</accession>
<reference evidence="1" key="2">
    <citation type="journal article" date="2022" name="Microbiol. Resour. Announc.">
        <title>Metagenome Sequencing to Explore Phylogenomics of Terrestrial Cyanobacteria.</title>
        <authorList>
            <person name="Ward R.D."/>
            <person name="Stajich J.E."/>
            <person name="Johansen J.R."/>
            <person name="Huntemann M."/>
            <person name="Clum A."/>
            <person name="Foster B."/>
            <person name="Foster B."/>
            <person name="Roux S."/>
            <person name="Palaniappan K."/>
            <person name="Varghese N."/>
            <person name="Mukherjee S."/>
            <person name="Reddy T.B.K."/>
            <person name="Daum C."/>
            <person name="Copeland A."/>
            <person name="Chen I.A."/>
            <person name="Ivanova N.N."/>
            <person name="Kyrpides N.C."/>
            <person name="Shapiro N."/>
            <person name="Eloe-Fadrosh E.A."/>
            <person name="Pietrasiak N."/>
        </authorList>
    </citation>
    <scope>NUCLEOTIDE SEQUENCE</scope>
    <source>
        <strain evidence="1">GSE-NOS-MK-12-04C</strain>
    </source>
</reference>
<name>A0A951QPZ2_9CYAN</name>
<dbReference type="AlphaFoldDB" id="A0A951QPZ2"/>
<protein>
    <submittedName>
        <fullName evidence="1">DUF2610 domain-containing protein</fullName>
    </submittedName>
</protein>
<gene>
    <name evidence="1" type="ORF">KME60_21685</name>
</gene>
<dbReference type="EMBL" id="JAHHGZ010000025">
    <property type="protein sequence ID" value="MBW4669950.1"/>
    <property type="molecule type" value="Genomic_DNA"/>
</dbReference>
<evidence type="ECO:0000313" key="2">
    <source>
        <dbReference type="Proteomes" id="UP000729701"/>
    </source>
</evidence>
<proteinExistence type="predicted"/>
<organism evidence="1 2">
    <name type="scientific">Cyanomargarita calcarea GSE-NOS-MK-12-04C</name>
    <dbReference type="NCBI Taxonomy" id="2839659"/>
    <lineage>
        <taxon>Bacteria</taxon>
        <taxon>Bacillati</taxon>
        <taxon>Cyanobacteriota</taxon>
        <taxon>Cyanophyceae</taxon>
        <taxon>Nostocales</taxon>
        <taxon>Cyanomargaritaceae</taxon>
        <taxon>Cyanomargarita</taxon>
    </lineage>
</organism>
<sequence length="81" mass="9099">MKRFTFPCDFGGKKAPFHAYIGNPVPGSHPLKYQAAWLQEERGGIIPADVMDSFQKLYEIAKENGVSFEELCVHALGTRQE</sequence>
<reference evidence="1" key="1">
    <citation type="submission" date="2021-05" db="EMBL/GenBank/DDBJ databases">
        <authorList>
            <person name="Pietrasiak N."/>
            <person name="Ward R."/>
            <person name="Stajich J.E."/>
            <person name="Kurbessoian T."/>
        </authorList>
    </citation>
    <scope>NUCLEOTIDE SEQUENCE</scope>
    <source>
        <strain evidence="1">GSE-NOS-MK-12-04C</strain>
    </source>
</reference>
<evidence type="ECO:0000313" key="1">
    <source>
        <dbReference type="EMBL" id="MBW4669950.1"/>
    </source>
</evidence>
<dbReference type="InterPro" id="IPR021277">
    <property type="entry name" value="DUF2610"/>
</dbReference>